<protein>
    <submittedName>
        <fullName evidence="10">Methyl-accepting chemotaxis protein</fullName>
    </submittedName>
</protein>
<comment type="caution">
    <text evidence="10">The sequence shown here is derived from an EMBL/GenBank/DDBJ whole genome shotgun (WGS) entry which is preliminary data.</text>
</comment>
<dbReference type="Gene3D" id="3.30.450.20">
    <property type="entry name" value="PAS domain"/>
    <property type="match status" value="1"/>
</dbReference>
<dbReference type="GO" id="GO:0005886">
    <property type="term" value="C:plasma membrane"/>
    <property type="evidence" value="ECO:0007669"/>
    <property type="project" value="UniProtKB-SubCell"/>
</dbReference>
<gene>
    <name evidence="10" type="ORF">EV214_10459</name>
</gene>
<dbReference type="SUPFAM" id="SSF58104">
    <property type="entry name" value="Methyl-accepting chemotaxis protein (MCP) signaling domain"/>
    <property type="match status" value="1"/>
</dbReference>
<evidence type="ECO:0000256" key="1">
    <source>
        <dbReference type="ARBA" id="ARBA00004651"/>
    </source>
</evidence>
<dbReference type="EMBL" id="SLWV01000004">
    <property type="protein sequence ID" value="TCO78676.1"/>
    <property type="molecule type" value="Genomic_DNA"/>
</dbReference>
<comment type="subcellular location">
    <subcellularLocation>
        <location evidence="1">Cell membrane</location>
        <topology evidence="1">Multi-pass membrane protein</topology>
    </subcellularLocation>
</comment>
<dbReference type="PROSITE" id="PS50111">
    <property type="entry name" value="CHEMOTAXIS_TRANSDUC_2"/>
    <property type="match status" value="1"/>
</dbReference>
<dbReference type="RefSeq" id="WP_132243161.1">
    <property type="nucleotide sequence ID" value="NZ_SLWV01000004.1"/>
</dbReference>
<evidence type="ECO:0000256" key="2">
    <source>
        <dbReference type="ARBA" id="ARBA00022475"/>
    </source>
</evidence>
<dbReference type="PANTHER" id="PTHR32089">
    <property type="entry name" value="METHYL-ACCEPTING CHEMOTAXIS PROTEIN MCPB"/>
    <property type="match status" value="1"/>
</dbReference>
<dbReference type="OrthoDB" id="369336at2"/>
<keyword evidence="3 8" id="KW-0812">Transmembrane</keyword>
<keyword evidence="2" id="KW-1003">Cell membrane</keyword>
<dbReference type="SUPFAM" id="SSF103190">
    <property type="entry name" value="Sensory domain-like"/>
    <property type="match status" value="1"/>
</dbReference>
<evidence type="ECO:0000313" key="10">
    <source>
        <dbReference type="EMBL" id="TCO78676.1"/>
    </source>
</evidence>
<proteinExistence type="predicted"/>
<sequence length="674" mass="74337">MKTKGMFRRIMILVTFSLSLAIFTTSFIAIKVSTNTLSQQMEQAGDETARLILSQIKVTNRMNQDVDNILNNYLYDIAAIIDTQTDFSNKILVDLAEKTNLAEINIIDENGKIIFSNLSANIDYIYGENHPMQQVFKGNTDKFAEPSIRKSEVDGRFYKYGGFKLQKVYTQIGLLADTVANMKQSMGLQDYLEKIVTSDSIVYASILNENYEAIAHSNVEEIGKSFDDEKLQIAIKSGKNYSSIIDSADYPFKIYTVSIPLTNAKNEISGAIQVGLSMEQLQIAGSHLLKFSAFASIIILAIIALFVYLFVKVSITNPIQKLLILIDKTANFDLVDDDSLKDLLKNKDETAIMAKSLDHMRKVLREIVNNIKGVSNEISNDATALSQGMHQTVLSIEGVASATDEVAQGATEQSKNMQVGIEKLNSLGEKINIVVNHSEQINENIQRVITVNQEGNASIKELKNTFKENNVITQKVASQIAILDAKSNSIGAISNTIASIAEQTNLLALNAAIEAARAGEAGRGFAVVADEILKLAEQVTSNAKEIDITINDMEKEVSNTKIQISTSSTMVDKSNQELKNTEESFKQIHKAIEDTVDKVKLLIVNIEEVHEDKNHVTSSIEEISAITQQSTASAQEVAASIEEQTAMIDDISSKADDLQTISEKLKKIINQFHI</sequence>
<evidence type="ECO:0000313" key="11">
    <source>
        <dbReference type="Proteomes" id="UP000294919"/>
    </source>
</evidence>
<reference evidence="10 11" key="1">
    <citation type="submission" date="2019-03" db="EMBL/GenBank/DDBJ databases">
        <title>Genomic Encyclopedia of Type Strains, Phase IV (KMG-IV): sequencing the most valuable type-strain genomes for metagenomic binning, comparative biology and taxonomic classification.</title>
        <authorList>
            <person name="Goeker M."/>
        </authorList>
    </citation>
    <scope>NUCLEOTIDE SEQUENCE [LARGE SCALE GENOMIC DNA]</scope>
    <source>
        <strain evidence="10 11">DSM 102940</strain>
    </source>
</reference>
<keyword evidence="11" id="KW-1185">Reference proteome</keyword>
<organism evidence="10 11">
    <name type="scientific">Marinisporobacter balticus</name>
    <dbReference type="NCBI Taxonomy" id="2018667"/>
    <lineage>
        <taxon>Bacteria</taxon>
        <taxon>Bacillati</taxon>
        <taxon>Bacillota</taxon>
        <taxon>Clostridia</taxon>
        <taxon>Peptostreptococcales</taxon>
        <taxon>Thermotaleaceae</taxon>
        <taxon>Marinisporobacter</taxon>
    </lineage>
</organism>
<dbReference type="PANTHER" id="PTHR32089:SF112">
    <property type="entry name" value="LYSOZYME-LIKE PROTEIN-RELATED"/>
    <property type="match status" value="1"/>
</dbReference>
<dbReference type="Gene3D" id="1.10.287.950">
    <property type="entry name" value="Methyl-accepting chemotaxis protein"/>
    <property type="match status" value="1"/>
</dbReference>
<feature type="transmembrane region" description="Helical" evidence="8">
    <location>
        <begin position="291"/>
        <end position="311"/>
    </location>
</feature>
<feature type="domain" description="Methyl-accepting transducer" evidence="9">
    <location>
        <begin position="388"/>
        <end position="645"/>
    </location>
</feature>
<evidence type="ECO:0000256" key="5">
    <source>
        <dbReference type="ARBA" id="ARBA00023136"/>
    </source>
</evidence>
<accession>A0A4R2L4B3</accession>
<dbReference type="Pfam" id="PF17203">
    <property type="entry name" value="sCache_3_2"/>
    <property type="match status" value="1"/>
</dbReference>
<evidence type="ECO:0000256" key="7">
    <source>
        <dbReference type="PROSITE-ProRule" id="PRU00284"/>
    </source>
</evidence>
<keyword evidence="4 8" id="KW-1133">Transmembrane helix</keyword>
<dbReference type="GO" id="GO:0007165">
    <property type="term" value="P:signal transduction"/>
    <property type="evidence" value="ECO:0007669"/>
    <property type="project" value="UniProtKB-KW"/>
</dbReference>
<evidence type="ECO:0000256" key="4">
    <source>
        <dbReference type="ARBA" id="ARBA00022989"/>
    </source>
</evidence>
<dbReference type="SMART" id="SM00283">
    <property type="entry name" value="MA"/>
    <property type="match status" value="1"/>
</dbReference>
<dbReference type="InterPro" id="IPR029151">
    <property type="entry name" value="Sensor-like_sf"/>
</dbReference>
<keyword evidence="6 7" id="KW-0807">Transducer</keyword>
<dbReference type="Pfam" id="PF00015">
    <property type="entry name" value="MCPsignal"/>
    <property type="match status" value="1"/>
</dbReference>
<dbReference type="InterPro" id="IPR004089">
    <property type="entry name" value="MCPsignal_dom"/>
</dbReference>
<evidence type="ECO:0000259" key="9">
    <source>
        <dbReference type="PROSITE" id="PS50111"/>
    </source>
</evidence>
<evidence type="ECO:0000256" key="6">
    <source>
        <dbReference type="ARBA" id="ARBA00023224"/>
    </source>
</evidence>
<dbReference type="AlphaFoldDB" id="A0A4R2L4B3"/>
<keyword evidence="5 8" id="KW-0472">Membrane</keyword>
<evidence type="ECO:0000256" key="3">
    <source>
        <dbReference type="ARBA" id="ARBA00022692"/>
    </source>
</evidence>
<dbReference type="Proteomes" id="UP000294919">
    <property type="component" value="Unassembled WGS sequence"/>
</dbReference>
<name>A0A4R2L4B3_9FIRM</name>
<dbReference type="InterPro" id="IPR033463">
    <property type="entry name" value="sCache_3"/>
</dbReference>
<evidence type="ECO:0000256" key="8">
    <source>
        <dbReference type="SAM" id="Phobius"/>
    </source>
</evidence>